<dbReference type="Gene3D" id="3.30.465.10">
    <property type="match status" value="1"/>
</dbReference>
<dbReference type="GO" id="GO:0071949">
    <property type="term" value="F:FAD binding"/>
    <property type="evidence" value="ECO:0007669"/>
    <property type="project" value="UniProtKB-UniRule"/>
</dbReference>
<reference evidence="12 14" key="1">
    <citation type="submission" date="2020-01" db="EMBL/GenBank/DDBJ databases">
        <authorList>
            <consortium name="DOE Joint Genome Institute"/>
            <person name="Haridas S."/>
            <person name="Albert R."/>
            <person name="Binder M."/>
            <person name="Bloem J."/>
            <person name="Labutti K."/>
            <person name="Salamov A."/>
            <person name="Andreopoulos B."/>
            <person name="Baker S.E."/>
            <person name="Barry K."/>
            <person name="Bills G."/>
            <person name="Bluhm B.H."/>
            <person name="Cannon C."/>
            <person name="Castanera R."/>
            <person name="Culley D.E."/>
            <person name="Daum C."/>
            <person name="Ezra D."/>
            <person name="Gonzalez J.B."/>
            <person name="Henrissat B."/>
            <person name="Kuo A."/>
            <person name="Liang C."/>
            <person name="Lipzen A."/>
            <person name="Lutzoni F."/>
            <person name="Magnuson J."/>
            <person name="Mondo S."/>
            <person name="Nolan M."/>
            <person name="Ohm R."/>
            <person name="Pangilinan J."/>
            <person name="Park H.-J."/>
            <person name="Ramirez L."/>
            <person name="Alfaro M."/>
            <person name="Sun H."/>
            <person name="Tritt A."/>
            <person name="Yoshinaga Y."/>
            <person name="Zwiers L.-H."/>
            <person name="Turgeon B.G."/>
            <person name="Goodwin S.B."/>
            <person name="Spatafora J.W."/>
            <person name="Crous P.W."/>
            <person name="Grigoriev I.V."/>
        </authorList>
    </citation>
    <scope>NUCLEOTIDE SEQUENCE</scope>
    <source>
        <strain evidence="12 14">CBS 781.70</strain>
    </source>
</reference>
<keyword evidence="13" id="KW-1185">Reference proteome</keyword>
<sequence>MDAKLTLELSRLDPSIPFHASTSHHHHTWARTFHTRPELYIQPQSIEEIQKLITLARRCRRRIVVVGSAHSPSDLTCTSSWLVNLDHFNRVLSVDDDSKVMRVQAGIRLHDLNARAAEHGLTMPNLGSIDEQSIAGVMATGTHGSSLSHGLVSSRARALRIVLANGAVVRCSGAQNGELFRAALVSLGALGIIVEVEYEMVADVQIAWTQTIVPSETILAKWTEDLWTAEEFVRVWWLPYTGRSVMWRASKVDPDTASAATETSTNEDGSWYAGAVGYHTYHTLLYLAHYLPPLLPLIERFIFSMQYGFRNGTTTTGAAPQRSALLMDCLYSQLVNEWSLPLSRGPEALSRLTAWLNGDRATAQLPFDPSGVYIHAPIEVRVSDTTSTSEAHPRPFLDWSSPSEPTLFLNATLYRPHGLEPACAARYYAAFEYLMKSLGGRPHWAKNFCSVGSEEVRGWYGEDLEAWLRVRGEVDPEGLFVGGWLRRVVLGEGEGEGEEKTARMPLEERETSRWARNGSILGRIAAWARGTPTASVAAEDGRRLGSGKAGSVSPVLSDESFDVMVGAEVETSTMFGSIGSLDEGDEGGETDKGE</sequence>
<evidence type="ECO:0000256" key="7">
    <source>
        <dbReference type="ARBA" id="ARBA00023002"/>
    </source>
</evidence>
<evidence type="ECO:0000256" key="2">
    <source>
        <dbReference type="ARBA" id="ARBA00005083"/>
    </source>
</evidence>
<dbReference type="InterPro" id="IPR016166">
    <property type="entry name" value="FAD-bd_PCMH"/>
</dbReference>
<dbReference type="GO" id="GO:0003885">
    <property type="term" value="F:D-arabinono-1,4-lactone oxidase activity"/>
    <property type="evidence" value="ECO:0007669"/>
    <property type="project" value="UniProtKB-UniRule"/>
</dbReference>
<dbReference type="OrthoDB" id="610608at2759"/>
<evidence type="ECO:0000256" key="9">
    <source>
        <dbReference type="RuleBase" id="RU367158"/>
    </source>
</evidence>
<dbReference type="PANTHER" id="PTHR43762">
    <property type="entry name" value="L-GULONOLACTONE OXIDASE"/>
    <property type="match status" value="1"/>
</dbReference>
<dbReference type="EMBL" id="ML975160">
    <property type="protein sequence ID" value="KAF1811728.1"/>
    <property type="molecule type" value="Genomic_DNA"/>
</dbReference>
<dbReference type="SUPFAM" id="SSF56176">
    <property type="entry name" value="FAD-binding/transporter-associated domain-like"/>
    <property type="match status" value="1"/>
</dbReference>
<feature type="domain" description="FAD-binding PCMH-type" evidence="11">
    <location>
        <begin position="33"/>
        <end position="203"/>
    </location>
</feature>
<reference evidence="14" key="3">
    <citation type="submission" date="2025-04" db="UniProtKB">
        <authorList>
            <consortium name="RefSeq"/>
        </authorList>
    </citation>
    <scope>IDENTIFICATION</scope>
    <source>
        <strain evidence="14">CBS 781.70</strain>
    </source>
</reference>
<dbReference type="PANTHER" id="PTHR43762:SF1">
    <property type="entry name" value="D-ARABINONO-1,4-LACTONE OXIDASE"/>
    <property type="match status" value="1"/>
</dbReference>
<evidence type="ECO:0000259" key="11">
    <source>
        <dbReference type="PROSITE" id="PS51387"/>
    </source>
</evidence>
<dbReference type="InterPro" id="IPR010031">
    <property type="entry name" value="FAD_lactone_oxidase-like"/>
</dbReference>
<dbReference type="InterPro" id="IPR016169">
    <property type="entry name" value="FAD-bd_PCMH_sub2"/>
</dbReference>
<evidence type="ECO:0000256" key="10">
    <source>
        <dbReference type="SAM" id="MobiDB-lite"/>
    </source>
</evidence>
<accession>A0A6G1G133</accession>
<evidence type="ECO:0000256" key="1">
    <source>
        <dbReference type="ARBA" id="ARBA00001974"/>
    </source>
</evidence>
<dbReference type="NCBIfam" id="TIGR01678">
    <property type="entry name" value="FAD_lactone_ox"/>
    <property type="match status" value="1"/>
</dbReference>
<reference evidence="14" key="2">
    <citation type="submission" date="2020-04" db="EMBL/GenBank/DDBJ databases">
        <authorList>
            <consortium name="NCBI Genome Project"/>
        </authorList>
    </citation>
    <scope>NUCLEOTIDE SEQUENCE</scope>
    <source>
        <strain evidence="14">CBS 781.70</strain>
    </source>
</reference>
<dbReference type="Gene3D" id="3.30.43.10">
    <property type="entry name" value="Uridine Diphospho-n-acetylenolpyruvylglucosamine Reductase, domain 2"/>
    <property type="match status" value="1"/>
</dbReference>
<dbReference type="InterPro" id="IPR036318">
    <property type="entry name" value="FAD-bd_PCMH-like_sf"/>
</dbReference>
<dbReference type="Pfam" id="PF04030">
    <property type="entry name" value="ALO"/>
    <property type="match status" value="1"/>
</dbReference>
<name>A0A6G1G133_9PEZI</name>
<dbReference type="InterPro" id="IPR030654">
    <property type="entry name" value="Sugar_lactone_oxidase"/>
</dbReference>
<evidence type="ECO:0000256" key="4">
    <source>
        <dbReference type="ARBA" id="ARBA00013136"/>
    </source>
</evidence>
<evidence type="ECO:0000313" key="13">
    <source>
        <dbReference type="Proteomes" id="UP000504638"/>
    </source>
</evidence>
<dbReference type="GO" id="GO:0031966">
    <property type="term" value="C:mitochondrial membrane"/>
    <property type="evidence" value="ECO:0007669"/>
    <property type="project" value="UniProtKB-SubCell"/>
</dbReference>
<evidence type="ECO:0000313" key="12">
    <source>
        <dbReference type="EMBL" id="KAF1811728.1"/>
    </source>
</evidence>
<keyword evidence="6 9" id="KW-0274">FAD</keyword>
<comment type="pathway">
    <text evidence="2 9">Cofactor biosynthesis; D-erythroascorbate biosynthesis; dehydro-D-arabinono-1,4-lactone from D-arabinose: step 2/2.</text>
</comment>
<dbReference type="RefSeq" id="XP_033533359.1">
    <property type="nucleotide sequence ID" value="XM_033682126.1"/>
</dbReference>
<gene>
    <name evidence="12 14" type="ORF">P152DRAFT_488818</name>
</gene>
<dbReference type="Gene3D" id="3.30.70.2520">
    <property type="match status" value="1"/>
</dbReference>
<dbReference type="PROSITE" id="PS51387">
    <property type="entry name" value="FAD_PCMH"/>
    <property type="match status" value="1"/>
</dbReference>
<evidence type="ECO:0000256" key="5">
    <source>
        <dbReference type="ARBA" id="ARBA00022630"/>
    </source>
</evidence>
<comment type="subcellular location">
    <subcellularLocation>
        <location evidence="9">Mitochondrion membrane</location>
    </subcellularLocation>
</comment>
<dbReference type="GeneID" id="54422696"/>
<comment type="similarity">
    <text evidence="3 9">Belongs to the oxygen-dependent FAD-linked oxidoreductase family.</text>
</comment>
<protein>
    <recommendedName>
        <fullName evidence="4 9">D-arabinono-1,4-lactone oxidase</fullName>
        <shortName evidence="9">ALO</shortName>
        <ecNumber evidence="4 9">1.1.3.37</ecNumber>
    </recommendedName>
    <alternativeName>
        <fullName evidence="8 9">L-galactono-gamma-lactone oxidase</fullName>
    </alternativeName>
</protein>
<dbReference type="EC" id="1.1.3.37" evidence="4 9"/>
<dbReference type="Proteomes" id="UP000504638">
    <property type="component" value="Unplaced"/>
</dbReference>
<dbReference type="Pfam" id="PF01565">
    <property type="entry name" value="FAD_binding_4"/>
    <property type="match status" value="1"/>
</dbReference>
<evidence type="ECO:0000313" key="14">
    <source>
        <dbReference type="RefSeq" id="XP_033533359.1"/>
    </source>
</evidence>
<organism evidence="12">
    <name type="scientific">Eremomyces bilateralis CBS 781.70</name>
    <dbReference type="NCBI Taxonomy" id="1392243"/>
    <lineage>
        <taxon>Eukaryota</taxon>
        <taxon>Fungi</taxon>
        <taxon>Dikarya</taxon>
        <taxon>Ascomycota</taxon>
        <taxon>Pezizomycotina</taxon>
        <taxon>Dothideomycetes</taxon>
        <taxon>Dothideomycetes incertae sedis</taxon>
        <taxon>Eremomycetales</taxon>
        <taxon>Eremomycetaceae</taxon>
        <taxon>Eremomyces</taxon>
    </lineage>
</organism>
<evidence type="ECO:0000256" key="6">
    <source>
        <dbReference type="ARBA" id="ARBA00022827"/>
    </source>
</evidence>
<evidence type="ECO:0000256" key="3">
    <source>
        <dbReference type="ARBA" id="ARBA00005466"/>
    </source>
</evidence>
<evidence type="ECO:0000256" key="8">
    <source>
        <dbReference type="ARBA" id="ARBA00033418"/>
    </source>
</evidence>
<proteinExistence type="inferred from homology"/>
<dbReference type="InterPro" id="IPR016167">
    <property type="entry name" value="FAD-bd_PCMH_sub1"/>
</dbReference>
<feature type="region of interest" description="Disordered" evidence="10">
    <location>
        <begin position="574"/>
        <end position="594"/>
    </location>
</feature>
<dbReference type="AlphaFoldDB" id="A0A6G1G133"/>
<comment type="cofactor">
    <cofactor evidence="1 9">
        <name>FAD</name>
        <dbReference type="ChEBI" id="CHEBI:57692"/>
    </cofactor>
</comment>
<dbReference type="UniPathway" id="UPA00771">
    <property type="reaction ID" value="UER00766"/>
</dbReference>
<dbReference type="InterPro" id="IPR007173">
    <property type="entry name" value="ALO_C"/>
</dbReference>
<dbReference type="InterPro" id="IPR006094">
    <property type="entry name" value="Oxid_FAD_bind_N"/>
</dbReference>
<comment type="catalytic activity">
    <reaction evidence="9">
        <text>D-arabinono-1,4-lactone + O2 = dehydro-D-arabinono-1,4-lactone + H2O2 + H(+)</text>
        <dbReference type="Rhea" id="RHEA:23756"/>
        <dbReference type="ChEBI" id="CHEBI:15378"/>
        <dbReference type="ChEBI" id="CHEBI:15379"/>
        <dbReference type="ChEBI" id="CHEBI:16240"/>
        <dbReference type="ChEBI" id="CHEBI:16292"/>
        <dbReference type="ChEBI" id="CHEBI:58277"/>
        <dbReference type="EC" id="1.1.3.37"/>
    </reaction>
</comment>
<keyword evidence="7 9" id="KW-0560">Oxidoreductase</keyword>
<keyword evidence="5 9" id="KW-0285">Flavoprotein</keyword>
<keyword evidence="9" id="KW-0496">Mitochondrion</keyword>